<feature type="compositionally biased region" description="Polar residues" evidence="1">
    <location>
        <begin position="41"/>
        <end position="53"/>
    </location>
</feature>
<comment type="caution">
    <text evidence="2">The sequence shown here is derived from an EMBL/GenBank/DDBJ whole genome shotgun (WGS) entry which is preliminary data.</text>
</comment>
<dbReference type="OrthoDB" id="2476651at2759"/>
<name>A0A8H3WYY3_GIGMA</name>
<evidence type="ECO:0000313" key="3">
    <source>
        <dbReference type="Proteomes" id="UP000439903"/>
    </source>
</evidence>
<evidence type="ECO:0000313" key="2">
    <source>
        <dbReference type="EMBL" id="KAF0371062.1"/>
    </source>
</evidence>
<dbReference type="Proteomes" id="UP000439903">
    <property type="component" value="Unassembled WGS sequence"/>
</dbReference>
<gene>
    <name evidence="2" type="ORF">F8M41_013184</name>
</gene>
<proteinExistence type="predicted"/>
<protein>
    <submittedName>
        <fullName evidence="2">Uncharacterized protein</fullName>
    </submittedName>
</protein>
<dbReference type="AlphaFoldDB" id="A0A8H3WYY3"/>
<feature type="compositionally biased region" description="Low complexity" evidence="1">
    <location>
        <begin position="78"/>
        <end position="104"/>
    </location>
</feature>
<reference evidence="2 3" key="1">
    <citation type="journal article" date="2019" name="Environ. Microbiol.">
        <title>At the nexus of three kingdoms: the genome of the mycorrhizal fungus Gigaspora margarita provides insights into plant, endobacterial and fungal interactions.</title>
        <authorList>
            <person name="Venice F."/>
            <person name="Ghignone S."/>
            <person name="Salvioli di Fossalunga A."/>
            <person name="Amselem J."/>
            <person name="Novero M."/>
            <person name="Xianan X."/>
            <person name="Sedzielewska Toro K."/>
            <person name="Morin E."/>
            <person name="Lipzen A."/>
            <person name="Grigoriev I.V."/>
            <person name="Henrissat B."/>
            <person name="Martin F.M."/>
            <person name="Bonfante P."/>
        </authorList>
    </citation>
    <scope>NUCLEOTIDE SEQUENCE [LARGE SCALE GENOMIC DNA]</scope>
    <source>
        <strain evidence="2 3">BEG34</strain>
    </source>
</reference>
<feature type="region of interest" description="Disordered" evidence="1">
    <location>
        <begin position="1"/>
        <end position="104"/>
    </location>
</feature>
<evidence type="ECO:0000256" key="1">
    <source>
        <dbReference type="SAM" id="MobiDB-lite"/>
    </source>
</evidence>
<feature type="compositionally biased region" description="Low complexity" evidence="1">
    <location>
        <begin position="54"/>
        <end position="65"/>
    </location>
</feature>
<sequence length="171" mass="19353">MLSDHRGRPPKSSKPQETIAKFSSKAQAKVLKSLSKAKPLQKNSLNKSLPENVSKSSQKNSLKQSAFYYEDENDDVEINQNQRNIQNNDNKDNNNALSSSKSSRSQNQSTLLKLFNFYSIITNKIFYKGNITFEDETDNALTSHITTNILDILPEDNIGDNNDSQQNDNYC</sequence>
<dbReference type="EMBL" id="WTPW01002679">
    <property type="protein sequence ID" value="KAF0371062.1"/>
    <property type="molecule type" value="Genomic_DNA"/>
</dbReference>
<organism evidence="2 3">
    <name type="scientific">Gigaspora margarita</name>
    <dbReference type="NCBI Taxonomy" id="4874"/>
    <lineage>
        <taxon>Eukaryota</taxon>
        <taxon>Fungi</taxon>
        <taxon>Fungi incertae sedis</taxon>
        <taxon>Mucoromycota</taxon>
        <taxon>Glomeromycotina</taxon>
        <taxon>Glomeromycetes</taxon>
        <taxon>Diversisporales</taxon>
        <taxon>Gigasporaceae</taxon>
        <taxon>Gigaspora</taxon>
    </lineage>
</organism>
<accession>A0A8H3WYY3</accession>
<keyword evidence="3" id="KW-1185">Reference proteome</keyword>